<evidence type="ECO:0008006" key="4">
    <source>
        <dbReference type="Google" id="ProtNLM"/>
    </source>
</evidence>
<dbReference type="Proteomes" id="UP001612741">
    <property type="component" value="Unassembled WGS sequence"/>
</dbReference>
<feature type="transmembrane region" description="Helical" evidence="1">
    <location>
        <begin position="217"/>
        <end position="233"/>
    </location>
</feature>
<dbReference type="EMBL" id="JBITGY010000013">
    <property type="protein sequence ID" value="MFI6503898.1"/>
    <property type="molecule type" value="Genomic_DNA"/>
</dbReference>
<organism evidence="2 3">
    <name type="scientific">Nonomuraea typhae</name>
    <dbReference type="NCBI Taxonomy" id="2603600"/>
    <lineage>
        <taxon>Bacteria</taxon>
        <taxon>Bacillati</taxon>
        <taxon>Actinomycetota</taxon>
        <taxon>Actinomycetes</taxon>
        <taxon>Streptosporangiales</taxon>
        <taxon>Streptosporangiaceae</taxon>
        <taxon>Nonomuraea</taxon>
    </lineage>
</organism>
<feature type="transmembrane region" description="Helical" evidence="1">
    <location>
        <begin position="129"/>
        <end position="152"/>
    </location>
</feature>
<keyword evidence="1" id="KW-1133">Transmembrane helix</keyword>
<evidence type="ECO:0000313" key="2">
    <source>
        <dbReference type="EMBL" id="MFI6503898.1"/>
    </source>
</evidence>
<gene>
    <name evidence="2" type="ORF">ACIBG2_41390</name>
</gene>
<keyword evidence="3" id="KW-1185">Reference proteome</keyword>
<feature type="transmembrane region" description="Helical" evidence="1">
    <location>
        <begin position="57"/>
        <end position="80"/>
    </location>
</feature>
<sequence>MISKVRWLTGMLVLPAVVLGGAALMVLAWRERLPDSLPNKGGAGGRPIVSTISLEQLATVLLGVPAILWLAGLVGFVLVGRAPAARAHWMRTSIQVVITTLAVALAASLLIILHAALDAPTAAQASAPSGAVMGVLVPLSALAGALVAFLLAGRRSPAGRAIGAPAPDAPRMNLGGQERAAWQERRVLRAVDWGVAALALAGTAMTAALVLTVGTPGWAGAGAVIVAVALLPMRSYRLAIDERTVKVKLGLISREVALNSVRRADAIDVPADRWLLDGALHGAGAGIVLLPGPALALRLADGTDFVASCRDAPAAASLINSMRDHQAS</sequence>
<name>A0ABW7Z8V3_9ACTN</name>
<keyword evidence="1" id="KW-0812">Transmembrane</keyword>
<feature type="transmembrane region" description="Helical" evidence="1">
    <location>
        <begin position="7"/>
        <end position="29"/>
    </location>
</feature>
<evidence type="ECO:0000313" key="3">
    <source>
        <dbReference type="Proteomes" id="UP001612741"/>
    </source>
</evidence>
<comment type="caution">
    <text evidence="2">The sequence shown here is derived from an EMBL/GenBank/DDBJ whole genome shotgun (WGS) entry which is preliminary data.</text>
</comment>
<dbReference type="RefSeq" id="WP_397089662.1">
    <property type="nucleotide sequence ID" value="NZ_JBITGY010000013.1"/>
</dbReference>
<proteinExistence type="predicted"/>
<feature type="transmembrane region" description="Helical" evidence="1">
    <location>
        <begin position="190"/>
        <end position="211"/>
    </location>
</feature>
<keyword evidence="1" id="KW-0472">Membrane</keyword>
<feature type="transmembrane region" description="Helical" evidence="1">
    <location>
        <begin position="92"/>
        <end position="117"/>
    </location>
</feature>
<protein>
    <recommendedName>
        <fullName evidence="4">DUF1648 domain-containing protein</fullName>
    </recommendedName>
</protein>
<evidence type="ECO:0000256" key="1">
    <source>
        <dbReference type="SAM" id="Phobius"/>
    </source>
</evidence>
<reference evidence="2 3" key="1">
    <citation type="submission" date="2024-10" db="EMBL/GenBank/DDBJ databases">
        <title>The Natural Products Discovery Center: Release of the First 8490 Sequenced Strains for Exploring Actinobacteria Biosynthetic Diversity.</title>
        <authorList>
            <person name="Kalkreuter E."/>
            <person name="Kautsar S.A."/>
            <person name="Yang D."/>
            <person name="Bader C.D."/>
            <person name="Teijaro C.N."/>
            <person name="Fluegel L."/>
            <person name="Davis C.M."/>
            <person name="Simpson J.R."/>
            <person name="Lauterbach L."/>
            <person name="Steele A.D."/>
            <person name="Gui C."/>
            <person name="Meng S."/>
            <person name="Li G."/>
            <person name="Viehrig K."/>
            <person name="Ye F."/>
            <person name="Su P."/>
            <person name="Kiefer A.F."/>
            <person name="Nichols A."/>
            <person name="Cepeda A.J."/>
            <person name="Yan W."/>
            <person name="Fan B."/>
            <person name="Jiang Y."/>
            <person name="Adhikari A."/>
            <person name="Zheng C.-J."/>
            <person name="Schuster L."/>
            <person name="Cowan T.M."/>
            <person name="Smanski M.J."/>
            <person name="Chevrette M.G."/>
            <person name="De Carvalho L.P.S."/>
            <person name="Shen B."/>
        </authorList>
    </citation>
    <scope>NUCLEOTIDE SEQUENCE [LARGE SCALE GENOMIC DNA]</scope>
    <source>
        <strain evidence="2 3">NPDC050545</strain>
    </source>
</reference>
<accession>A0ABW7Z8V3</accession>